<dbReference type="Pfam" id="PF13435">
    <property type="entry name" value="Cytochrome_C554"/>
    <property type="match status" value="1"/>
</dbReference>
<reference evidence="3" key="1">
    <citation type="submission" date="2017-06" db="EMBL/GenBank/DDBJ databases">
        <authorList>
            <person name="Cremers G."/>
        </authorList>
    </citation>
    <scope>NUCLEOTIDE SEQUENCE [LARGE SCALE GENOMIC DNA]</scope>
</reference>
<dbReference type="SUPFAM" id="SSF48695">
    <property type="entry name" value="Multiheme cytochromes"/>
    <property type="match status" value="1"/>
</dbReference>
<dbReference type="OrthoDB" id="145003at2157"/>
<gene>
    <name evidence="2" type="ORF">MNV_1030023</name>
</gene>
<sequence>MQPHLKRALTLLAIAIIGFIAVRAIIVPDSFGQYGWYRGDSVIENRNLPVEHAGSASCGEEDCHKTISSIWSDSGHKTVNCETCHGPSEEHVNNIRIMPPPANDSRDYCGLCHFKRAARPSGFPQIDPETHGENLKCAYCHNPHKPWFV</sequence>
<dbReference type="STRING" id="1392998.ANME2D_00600"/>
<dbReference type="RefSeq" id="WP_096203410.1">
    <property type="nucleotide sequence ID" value="NZ_FZMP01000006.1"/>
</dbReference>
<dbReference type="Proteomes" id="UP000218615">
    <property type="component" value="Unassembled WGS sequence"/>
</dbReference>
<dbReference type="InterPro" id="IPR036280">
    <property type="entry name" value="Multihaem_cyt_sf"/>
</dbReference>
<accession>A0A284VIB7</accession>
<dbReference type="InterPro" id="IPR023155">
    <property type="entry name" value="Cyt_c-552/4"/>
</dbReference>
<keyword evidence="3" id="KW-1185">Reference proteome</keyword>
<evidence type="ECO:0000259" key="1">
    <source>
        <dbReference type="Pfam" id="PF13435"/>
    </source>
</evidence>
<name>A0A284VIB7_9EURY</name>
<evidence type="ECO:0000313" key="2">
    <source>
        <dbReference type="EMBL" id="SNQ59003.1"/>
    </source>
</evidence>
<evidence type="ECO:0000313" key="3">
    <source>
        <dbReference type="Proteomes" id="UP000218615"/>
    </source>
</evidence>
<dbReference type="EMBL" id="FZMP01000006">
    <property type="protein sequence ID" value="SNQ59003.1"/>
    <property type="molecule type" value="Genomic_DNA"/>
</dbReference>
<dbReference type="Gene3D" id="1.10.287.3080">
    <property type="match status" value="1"/>
</dbReference>
<protein>
    <recommendedName>
        <fullName evidence="1">Cytochrome c-552/4 domain-containing protein</fullName>
    </recommendedName>
</protein>
<dbReference type="AlphaFoldDB" id="A0A284VIB7"/>
<feature type="domain" description="Cytochrome c-552/4" evidence="1">
    <location>
        <begin position="61"/>
        <end position="141"/>
    </location>
</feature>
<proteinExistence type="predicted"/>
<organism evidence="2 3">
    <name type="scientific">Candidatus Methanoperedens nitratireducens</name>
    <dbReference type="NCBI Taxonomy" id="1392998"/>
    <lineage>
        <taxon>Archaea</taxon>
        <taxon>Methanobacteriati</taxon>
        <taxon>Methanobacteriota</taxon>
        <taxon>Stenosarchaea group</taxon>
        <taxon>Methanomicrobia</taxon>
        <taxon>Methanosarcinales</taxon>
        <taxon>ANME-2 cluster</taxon>
        <taxon>Candidatus Methanoperedentaceae</taxon>
        <taxon>Candidatus Methanoperedens</taxon>
    </lineage>
</organism>